<dbReference type="SUPFAM" id="SSF101898">
    <property type="entry name" value="NHL repeat"/>
    <property type="match status" value="1"/>
</dbReference>
<feature type="transmembrane region" description="Helical" evidence="2">
    <location>
        <begin position="304"/>
        <end position="324"/>
    </location>
</feature>
<feature type="signal peptide" evidence="3">
    <location>
        <begin position="1"/>
        <end position="20"/>
    </location>
</feature>
<accession>A0A927K5Q4</accession>
<evidence type="ECO:0000256" key="3">
    <source>
        <dbReference type="SAM" id="SignalP"/>
    </source>
</evidence>
<evidence type="ECO:0008006" key="6">
    <source>
        <dbReference type="Google" id="ProtNLM"/>
    </source>
</evidence>
<keyword evidence="3" id="KW-0732">Signal</keyword>
<reference evidence="4" key="1">
    <citation type="submission" date="2020-09" db="EMBL/GenBank/DDBJ databases">
        <title>Nocardioides sp. strain MJB4 16S ribosomal RNA gene Genome sequencing and assembly.</title>
        <authorList>
            <person name="Kim I."/>
        </authorList>
    </citation>
    <scope>NUCLEOTIDE SEQUENCE</scope>
    <source>
        <strain evidence="4">MJB4</strain>
    </source>
</reference>
<keyword evidence="2" id="KW-1133">Transmembrane helix</keyword>
<name>A0A927K5Q4_9ACTN</name>
<proteinExistence type="predicted"/>
<feature type="chain" id="PRO_5039622992" description="WD40 repeat domain-containing protein" evidence="3">
    <location>
        <begin position="21"/>
        <end position="327"/>
    </location>
</feature>
<dbReference type="AlphaFoldDB" id="A0A927K5Q4"/>
<dbReference type="RefSeq" id="WP_192144071.1">
    <property type="nucleotide sequence ID" value="NZ_JACYXZ010000004.1"/>
</dbReference>
<feature type="compositionally biased region" description="Pro residues" evidence="1">
    <location>
        <begin position="275"/>
        <end position="293"/>
    </location>
</feature>
<comment type="caution">
    <text evidence="4">The sequence shown here is derived from an EMBL/GenBank/DDBJ whole genome shotgun (WGS) entry which is preliminary data.</text>
</comment>
<keyword evidence="5" id="KW-1185">Reference proteome</keyword>
<dbReference type="EMBL" id="JACYXZ010000004">
    <property type="protein sequence ID" value="MBD8870724.1"/>
    <property type="molecule type" value="Genomic_DNA"/>
</dbReference>
<feature type="region of interest" description="Disordered" evidence="1">
    <location>
        <begin position="268"/>
        <end position="300"/>
    </location>
</feature>
<dbReference type="Proteomes" id="UP000616839">
    <property type="component" value="Unassembled WGS sequence"/>
</dbReference>
<keyword evidence="2" id="KW-0472">Membrane</keyword>
<keyword evidence="2" id="KW-0812">Transmembrane</keyword>
<protein>
    <recommendedName>
        <fullName evidence="6">WD40 repeat domain-containing protein</fullName>
    </recommendedName>
</protein>
<sequence length="327" mass="34126">MRELLALGAVGLTFALGAAATPTAEEPELVVRLADPEILESSGLVVDGDLAVTVNDSGDGSRIFTVDLGTGETVGTTTWPGESVDNEALAPAGPDRVWVADIGDNRRARDAVTVTRVPYGTGSSSAPDDAFTLTYPGGRAADAEALLRHPVTGRLYVVTKGVVGGSVYAAPSDLRPEGTNRMDLLGPAPGLVTDGAFLPDGEHLVLRNYSQAFVLTFPELESVGDFRLPDQEQGEGLAVGADERLYLSSEGARSPILRLALPDDVREAMAAAAAPPTPPTASPEPEPGPPVPPTSASDFQRDPWQWAAGGLVFVVAFLLLILSLRPR</sequence>
<evidence type="ECO:0000313" key="4">
    <source>
        <dbReference type="EMBL" id="MBD8870724.1"/>
    </source>
</evidence>
<gene>
    <name evidence="4" type="ORF">IE331_13910</name>
</gene>
<evidence type="ECO:0000256" key="1">
    <source>
        <dbReference type="SAM" id="MobiDB-lite"/>
    </source>
</evidence>
<evidence type="ECO:0000313" key="5">
    <source>
        <dbReference type="Proteomes" id="UP000616839"/>
    </source>
</evidence>
<organism evidence="4 5">
    <name type="scientific">Nocardioides donggukensis</name>
    <dbReference type="NCBI Taxonomy" id="2774019"/>
    <lineage>
        <taxon>Bacteria</taxon>
        <taxon>Bacillati</taxon>
        <taxon>Actinomycetota</taxon>
        <taxon>Actinomycetes</taxon>
        <taxon>Propionibacteriales</taxon>
        <taxon>Nocardioidaceae</taxon>
        <taxon>Nocardioides</taxon>
    </lineage>
</organism>
<evidence type="ECO:0000256" key="2">
    <source>
        <dbReference type="SAM" id="Phobius"/>
    </source>
</evidence>